<keyword evidence="1" id="KW-1133">Transmembrane helix</keyword>
<evidence type="ECO:0000313" key="2">
    <source>
        <dbReference type="EMBL" id="GIX92347.1"/>
    </source>
</evidence>
<keyword evidence="3" id="KW-1185">Reference proteome</keyword>
<dbReference type="Proteomes" id="UP001054837">
    <property type="component" value="Unassembled WGS sequence"/>
</dbReference>
<gene>
    <name evidence="2" type="ORF">CDAR_621981</name>
</gene>
<dbReference type="EMBL" id="BPLQ01002387">
    <property type="protein sequence ID" value="GIX92347.1"/>
    <property type="molecule type" value="Genomic_DNA"/>
</dbReference>
<evidence type="ECO:0000313" key="3">
    <source>
        <dbReference type="Proteomes" id="UP001054837"/>
    </source>
</evidence>
<evidence type="ECO:0000256" key="1">
    <source>
        <dbReference type="SAM" id="Phobius"/>
    </source>
</evidence>
<proteinExistence type="predicted"/>
<sequence>MWISAKIIPFITEKQDSPFVCFECFKFVNVAVRIRCYPVFRFQTVLKCAECNAYFTDKLDLLQHASFAAANVKNMKSAALYPYFASPLVVICNIVPILWHRSCRNLLYCIILMESAALYPYFGTTLVSAALYPYLASPVVAISNMGPYFGTTLVGMYNIISYFPTLLVQYCCTVPI</sequence>
<keyword evidence="1" id="KW-0812">Transmembrane</keyword>
<protein>
    <submittedName>
        <fullName evidence="2">Uncharacterized protein</fullName>
    </submittedName>
</protein>
<name>A0AAV4P546_9ARAC</name>
<organism evidence="2 3">
    <name type="scientific">Caerostris darwini</name>
    <dbReference type="NCBI Taxonomy" id="1538125"/>
    <lineage>
        <taxon>Eukaryota</taxon>
        <taxon>Metazoa</taxon>
        <taxon>Ecdysozoa</taxon>
        <taxon>Arthropoda</taxon>
        <taxon>Chelicerata</taxon>
        <taxon>Arachnida</taxon>
        <taxon>Araneae</taxon>
        <taxon>Araneomorphae</taxon>
        <taxon>Entelegynae</taxon>
        <taxon>Araneoidea</taxon>
        <taxon>Araneidae</taxon>
        <taxon>Caerostris</taxon>
    </lineage>
</organism>
<feature type="transmembrane region" description="Helical" evidence="1">
    <location>
        <begin position="147"/>
        <end position="168"/>
    </location>
</feature>
<accession>A0AAV4P546</accession>
<reference evidence="2 3" key="1">
    <citation type="submission" date="2021-06" db="EMBL/GenBank/DDBJ databases">
        <title>Caerostris darwini draft genome.</title>
        <authorList>
            <person name="Kono N."/>
            <person name="Arakawa K."/>
        </authorList>
    </citation>
    <scope>NUCLEOTIDE SEQUENCE [LARGE SCALE GENOMIC DNA]</scope>
</reference>
<feature type="transmembrane region" description="Helical" evidence="1">
    <location>
        <begin position="80"/>
        <end position="99"/>
    </location>
</feature>
<keyword evidence="1" id="KW-0472">Membrane</keyword>
<feature type="transmembrane region" description="Helical" evidence="1">
    <location>
        <begin position="106"/>
        <end position="135"/>
    </location>
</feature>
<comment type="caution">
    <text evidence="2">The sequence shown here is derived from an EMBL/GenBank/DDBJ whole genome shotgun (WGS) entry which is preliminary data.</text>
</comment>
<dbReference type="AlphaFoldDB" id="A0AAV4P546"/>